<evidence type="ECO:0000313" key="8">
    <source>
        <dbReference type="Proteomes" id="UP000030012"/>
    </source>
</evidence>
<dbReference type="InterPro" id="IPR035647">
    <property type="entry name" value="EFG_III/V"/>
</dbReference>
<dbReference type="OrthoDB" id="9801472at2"/>
<dbReference type="GO" id="GO:0005525">
    <property type="term" value="F:GTP binding"/>
    <property type="evidence" value="ECO:0007669"/>
    <property type="project" value="UniProtKB-KW"/>
</dbReference>
<sequence>MKNIKNIGLVAHVDGGKTTTTEQMMYISGSIRELGSVDKGSAKMDYNSIEKKRGITIFSDQTSFTWNDARINLIDTPGHIDFSSELERSLKALDGAVLIVSAVEGVQAHTETIWNLLRKNNIPTLIFINKLDRVGADIKEVFKQIQDNLTEKYLKIQGIDGLEKNFNKVIDLLSNKEFNDDSQENAELIEKFAEINEEVLEKYLEGEEITREFFIEKLKSSVKDGEVFPVLFGSAINGIGIKELLDAIERILPYSSGNDDEEFSGIVYKIKYDDKIGKLSYIRVLNGKIKVRDIVLNNIGEEEKITQIRKYNGDKYNAVDILTSGEIGVICGVKNIKVGDVLGNKEGINIMAQATESALISRVLPQNEEDISSLLKALQILTEEDPSLQLKYNPEKKELSISIKGLVHMEVLKELIKERFNIEVEFLEPKVNYLETIGEVTNGFCHFEPKKHYAEVEVEIEPNDRGKGVEFISEINGDILPYQYQNNIEKAAYEAVLHGPLIGGKVTDIKIKLTNGKHHLEHTHGGDFRIATIRAIYQAMEKNKNIILEPIYKFKIIVTKEMSGKIMTDILKMSGNFDEPEVIGEKIIITGEVPVSTSMNYKLELLSSTSGKAIVNMQFSKFEVCHNEEDVVKNIENIVEKEDSIYNGVSLFREKKKMKKVTLDEEEIK</sequence>
<dbReference type="InterPro" id="IPR041095">
    <property type="entry name" value="EFG_II"/>
</dbReference>
<keyword evidence="2" id="KW-0547">Nucleotide-binding</keyword>
<dbReference type="InterPro" id="IPR027417">
    <property type="entry name" value="P-loop_NTPase"/>
</dbReference>
<dbReference type="Pfam" id="PF03764">
    <property type="entry name" value="EFG_IV"/>
    <property type="match status" value="1"/>
</dbReference>
<dbReference type="InterPro" id="IPR005517">
    <property type="entry name" value="Transl_elong_EFG/EF2_IV"/>
</dbReference>
<dbReference type="GO" id="GO:0046677">
    <property type="term" value="P:response to antibiotic"/>
    <property type="evidence" value="ECO:0007669"/>
    <property type="project" value="UniProtKB-KW"/>
</dbReference>
<keyword evidence="7" id="KW-0251">Elongation factor</keyword>
<dbReference type="PROSITE" id="PS51722">
    <property type="entry name" value="G_TR_2"/>
    <property type="match status" value="1"/>
</dbReference>
<keyword evidence="3" id="KW-0648">Protein biosynthesis</keyword>
<keyword evidence="5" id="KW-0046">Antibiotic resistance</keyword>
<dbReference type="SUPFAM" id="SSF52540">
    <property type="entry name" value="P-loop containing nucleoside triphosphate hydrolases"/>
    <property type="match status" value="1"/>
</dbReference>
<evidence type="ECO:0000313" key="7">
    <source>
        <dbReference type="EMBL" id="KGM98272.1"/>
    </source>
</evidence>
<dbReference type="GO" id="GO:0003924">
    <property type="term" value="F:GTPase activity"/>
    <property type="evidence" value="ECO:0007669"/>
    <property type="project" value="InterPro"/>
</dbReference>
<dbReference type="SUPFAM" id="SSF50447">
    <property type="entry name" value="Translation proteins"/>
    <property type="match status" value="1"/>
</dbReference>
<dbReference type="AlphaFoldDB" id="A0A0A0IBJ6"/>
<gene>
    <name evidence="7" type="ORF">Z968_00600</name>
</gene>
<evidence type="ECO:0000256" key="2">
    <source>
        <dbReference type="ARBA" id="ARBA00022741"/>
    </source>
</evidence>
<dbReference type="InterPro" id="IPR035650">
    <property type="entry name" value="Tet_C"/>
</dbReference>
<dbReference type="EMBL" id="JENJ01000002">
    <property type="protein sequence ID" value="KGM98272.1"/>
    <property type="molecule type" value="Genomic_DNA"/>
</dbReference>
<dbReference type="Pfam" id="PF14492">
    <property type="entry name" value="EFG_III"/>
    <property type="match status" value="1"/>
</dbReference>
<dbReference type="PANTHER" id="PTHR43261">
    <property type="entry name" value="TRANSLATION ELONGATION FACTOR G-RELATED"/>
    <property type="match status" value="1"/>
</dbReference>
<comment type="function">
    <text evidence="1">Abolishes the inhibitory effect of tetracyclin on protein synthesis by a non-covalent modification of the ribosomes.</text>
</comment>
<dbReference type="Pfam" id="PF00009">
    <property type="entry name" value="GTP_EFTU"/>
    <property type="match status" value="1"/>
</dbReference>
<dbReference type="SMART" id="SM00889">
    <property type="entry name" value="EFG_IV"/>
    <property type="match status" value="1"/>
</dbReference>
<dbReference type="GO" id="GO:0003746">
    <property type="term" value="F:translation elongation factor activity"/>
    <property type="evidence" value="ECO:0007669"/>
    <property type="project" value="UniProtKB-KW"/>
</dbReference>
<dbReference type="Proteomes" id="UP000030012">
    <property type="component" value="Unassembled WGS sequence"/>
</dbReference>
<dbReference type="Gene3D" id="2.40.30.10">
    <property type="entry name" value="Translation factors"/>
    <property type="match status" value="1"/>
</dbReference>
<dbReference type="NCBIfam" id="TIGR00231">
    <property type="entry name" value="small_GTP"/>
    <property type="match status" value="1"/>
</dbReference>
<reference evidence="7 8" key="1">
    <citation type="submission" date="2014-01" db="EMBL/GenBank/DDBJ databases">
        <title>Plasmidome dynamics in the species complex Clostridium novyi sensu lato converts strains of independent lineages into distinctly different pathogens.</title>
        <authorList>
            <person name="Skarin H."/>
            <person name="Segerman B."/>
        </authorList>
    </citation>
    <scope>NUCLEOTIDE SEQUENCE [LARGE SCALE GENOMIC DNA]</scope>
    <source>
        <strain evidence="7 8">4552</strain>
    </source>
</reference>
<evidence type="ECO:0000256" key="5">
    <source>
        <dbReference type="ARBA" id="ARBA00023251"/>
    </source>
</evidence>
<organism evidence="7 8">
    <name type="scientific">Clostridium novyi A str. 4552</name>
    <dbReference type="NCBI Taxonomy" id="1444289"/>
    <lineage>
        <taxon>Bacteria</taxon>
        <taxon>Bacillati</taxon>
        <taxon>Bacillota</taxon>
        <taxon>Clostridia</taxon>
        <taxon>Eubacteriales</taxon>
        <taxon>Clostridiaceae</taxon>
        <taxon>Clostridium</taxon>
    </lineage>
</organism>
<dbReference type="InterPro" id="IPR020568">
    <property type="entry name" value="Ribosomal_Su5_D2-typ_SF"/>
</dbReference>
<dbReference type="PRINTS" id="PR01037">
    <property type="entry name" value="TCRTETOQM"/>
</dbReference>
<dbReference type="SUPFAM" id="SSF54211">
    <property type="entry name" value="Ribosomal protein S5 domain 2-like"/>
    <property type="match status" value="1"/>
</dbReference>
<comment type="caution">
    <text evidence="7">The sequence shown here is derived from an EMBL/GenBank/DDBJ whole genome shotgun (WGS) entry which is preliminary data.</text>
</comment>
<dbReference type="SMART" id="SM00838">
    <property type="entry name" value="EFG_C"/>
    <property type="match status" value="1"/>
</dbReference>
<keyword evidence="4" id="KW-0342">GTP-binding</keyword>
<accession>A0A0A0IBJ6</accession>
<dbReference type="Gene3D" id="3.30.70.240">
    <property type="match status" value="1"/>
</dbReference>
<dbReference type="InterPro" id="IPR009000">
    <property type="entry name" value="Transl_B-barrel_sf"/>
</dbReference>
<proteinExistence type="predicted"/>
<dbReference type="Pfam" id="PF22042">
    <property type="entry name" value="EF-G_D2"/>
    <property type="match status" value="1"/>
</dbReference>
<dbReference type="InterPro" id="IPR053905">
    <property type="entry name" value="EF-G-like_DII"/>
</dbReference>
<dbReference type="PRINTS" id="PR00315">
    <property type="entry name" value="ELONGATNFCT"/>
</dbReference>
<dbReference type="InterPro" id="IPR005225">
    <property type="entry name" value="Small_GTP-bd"/>
</dbReference>
<dbReference type="InterPro" id="IPR000640">
    <property type="entry name" value="EFG_V-like"/>
</dbReference>
<evidence type="ECO:0000259" key="6">
    <source>
        <dbReference type="PROSITE" id="PS51722"/>
    </source>
</evidence>
<dbReference type="RefSeq" id="WP_039251942.1">
    <property type="nucleotide sequence ID" value="NZ_JENJ01000002.1"/>
</dbReference>
<dbReference type="Pfam" id="PF00679">
    <property type="entry name" value="EFG_C"/>
    <property type="match status" value="1"/>
</dbReference>
<dbReference type="InterPro" id="IPR000795">
    <property type="entry name" value="T_Tr_GTP-bd_dom"/>
</dbReference>
<dbReference type="Gene3D" id="3.30.70.870">
    <property type="entry name" value="Elongation Factor G (Translational Gtpase), domain 3"/>
    <property type="match status" value="1"/>
</dbReference>
<dbReference type="Gene3D" id="3.40.50.300">
    <property type="entry name" value="P-loop containing nucleotide triphosphate hydrolases"/>
    <property type="match status" value="1"/>
</dbReference>
<protein>
    <submittedName>
        <fullName evidence="7">Translation elongation factor G</fullName>
    </submittedName>
</protein>
<evidence type="ECO:0000256" key="4">
    <source>
        <dbReference type="ARBA" id="ARBA00023134"/>
    </source>
</evidence>
<dbReference type="CDD" id="cd03711">
    <property type="entry name" value="Tet_C"/>
    <property type="match status" value="1"/>
</dbReference>
<feature type="domain" description="Tr-type G" evidence="6">
    <location>
        <begin position="2"/>
        <end position="257"/>
    </location>
</feature>
<dbReference type="InterPro" id="IPR014721">
    <property type="entry name" value="Ribsml_uS5_D2-typ_fold_subgr"/>
</dbReference>
<name>A0A0A0IBJ6_CLONO</name>
<dbReference type="PANTHER" id="PTHR43261:SF1">
    <property type="entry name" value="RIBOSOME-RELEASING FACTOR 2, MITOCHONDRIAL"/>
    <property type="match status" value="1"/>
</dbReference>
<evidence type="ECO:0000256" key="1">
    <source>
        <dbReference type="ARBA" id="ARBA00003987"/>
    </source>
</evidence>
<dbReference type="GO" id="GO:0032790">
    <property type="term" value="P:ribosome disassembly"/>
    <property type="evidence" value="ECO:0007669"/>
    <property type="project" value="TreeGrafter"/>
</dbReference>
<dbReference type="Gene3D" id="3.30.230.10">
    <property type="match status" value="1"/>
</dbReference>
<dbReference type="SUPFAM" id="SSF54980">
    <property type="entry name" value="EF-G C-terminal domain-like"/>
    <property type="match status" value="2"/>
</dbReference>
<evidence type="ECO:0000256" key="3">
    <source>
        <dbReference type="ARBA" id="ARBA00022917"/>
    </source>
</evidence>